<comment type="caution">
    <text evidence="6">The sequence shown here is derived from an EMBL/GenBank/DDBJ whole genome shotgun (WGS) entry which is preliminary data.</text>
</comment>
<proteinExistence type="inferred from homology"/>
<accession>A0A2W4JT98</accession>
<dbReference type="STRING" id="1111738.GCA_000427905_02904"/>
<keyword evidence="2" id="KW-0786">Thiamine pyrophosphate</keyword>
<dbReference type="AlphaFoldDB" id="A0A2W4JT98"/>
<gene>
    <name evidence="6" type="ORF">DIU77_00215</name>
</gene>
<dbReference type="InterPro" id="IPR012001">
    <property type="entry name" value="Thiamin_PyroP_enz_TPP-bd_dom"/>
</dbReference>
<dbReference type="InterPro" id="IPR029061">
    <property type="entry name" value="THDP-binding"/>
</dbReference>
<evidence type="ECO:0000313" key="6">
    <source>
        <dbReference type="EMBL" id="PZN01589.1"/>
    </source>
</evidence>
<dbReference type="InterPro" id="IPR011766">
    <property type="entry name" value="TPP_enzyme_TPP-bd"/>
</dbReference>
<dbReference type="GO" id="GO:0000287">
    <property type="term" value="F:magnesium ion binding"/>
    <property type="evidence" value="ECO:0007669"/>
    <property type="project" value="UniProtKB-ARBA"/>
</dbReference>
<dbReference type="EMBL" id="QGUI01000004">
    <property type="protein sequence ID" value="PZN01589.1"/>
    <property type="molecule type" value="Genomic_DNA"/>
</dbReference>
<dbReference type="GO" id="GO:0030976">
    <property type="term" value="F:thiamine pyrophosphate binding"/>
    <property type="evidence" value="ECO:0007669"/>
    <property type="project" value="InterPro"/>
</dbReference>
<dbReference type="CDD" id="cd07035">
    <property type="entry name" value="TPP_PYR_POX_like"/>
    <property type="match status" value="1"/>
</dbReference>
<dbReference type="NCBIfam" id="NF005760">
    <property type="entry name" value="PRK07586.1"/>
    <property type="match status" value="1"/>
</dbReference>
<dbReference type="Gene3D" id="3.40.50.970">
    <property type="match status" value="2"/>
</dbReference>
<dbReference type="CDD" id="cd02002">
    <property type="entry name" value="TPP_BFDC"/>
    <property type="match status" value="1"/>
</dbReference>
<evidence type="ECO:0000259" key="5">
    <source>
        <dbReference type="Pfam" id="PF02776"/>
    </source>
</evidence>
<dbReference type="PANTHER" id="PTHR18968:SF86">
    <property type="entry name" value="ACETOLACTATE SYNTHASE LARGE SUBUNIT ILVX-RELATED"/>
    <property type="match status" value="1"/>
</dbReference>
<organism evidence="6">
    <name type="scientific">Thermocrispum agreste</name>
    <dbReference type="NCBI Taxonomy" id="37925"/>
    <lineage>
        <taxon>Bacteria</taxon>
        <taxon>Bacillati</taxon>
        <taxon>Actinomycetota</taxon>
        <taxon>Actinomycetes</taxon>
        <taxon>Pseudonocardiales</taxon>
        <taxon>Pseudonocardiaceae</taxon>
        <taxon>Thermocrispum</taxon>
    </lineage>
</organism>
<feature type="domain" description="Thiamine pyrophosphate enzyme N-terminal TPP-binding" evidence="5">
    <location>
        <begin position="5"/>
        <end position="109"/>
    </location>
</feature>
<comment type="similarity">
    <text evidence="1">Belongs to the TPP enzyme family.</text>
</comment>
<dbReference type="GO" id="GO:0050660">
    <property type="term" value="F:flavin adenine dinucleotide binding"/>
    <property type="evidence" value="ECO:0007669"/>
    <property type="project" value="TreeGrafter"/>
</dbReference>
<feature type="domain" description="Thiamine pyrophosphate enzyme TPP-binding" evidence="4">
    <location>
        <begin position="376"/>
        <end position="513"/>
    </location>
</feature>
<evidence type="ECO:0000259" key="4">
    <source>
        <dbReference type="Pfam" id="PF02775"/>
    </source>
</evidence>
<feature type="compositionally biased region" description="Low complexity" evidence="3">
    <location>
        <begin position="317"/>
        <end position="327"/>
    </location>
</feature>
<sequence length="520" mass="53753">MSELNGAQALIRTLAGAGVEVCFGNPGTSEMHFVAALDSVPEMRGVLGLFEGVVTGAADGYARIAGKPAATLLHLGPGMVNGLANMHNARRAFTPVVNVIGDHATYHKQYDAPLESEIEPLAEWLHGWTRRVKHPSDIGADAATAVAAAQDPPGRHANLILPADVSWGEGGQVADPVPPRSRKPVDDDVVAQIAGVLASGEPAALLIGGPACDPDGLRATSRIAAGTGAKAFVETFPARLERGAGLPAIERLGYLAEQVQYQLTGIKHLIVAGTQAPVSFFAYPGKPSDLVPEDATVHVLATREQDVVGALAALADRAAPDAEPQPAEARRPELPSGELTPQNWVDVVGALLPEGAIISDEANTSGVLLPMATAGAPQHTVLTLTGGAIGQGMPVATGAAIAAPGRPVLNLEADGSAMYTISALWTQARESLNVTTVVLNNAAYAILRMEMQRTGADLSGPAAKALLDLSRPTMDFAKIAEGMGVPATRATTCEELADALRRAFDEPGPHLIDAVVPPLL</sequence>
<dbReference type="InterPro" id="IPR045229">
    <property type="entry name" value="TPP_enz"/>
</dbReference>
<evidence type="ECO:0000256" key="2">
    <source>
        <dbReference type="ARBA" id="ARBA00023052"/>
    </source>
</evidence>
<protein>
    <submittedName>
        <fullName evidence="6">Acetolactate synthase large subunit</fullName>
    </submittedName>
</protein>
<name>A0A2W4JT98_9PSEU</name>
<evidence type="ECO:0000256" key="1">
    <source>
        <dbReference type="ARBA" id="ARBA00007812"/>
    </source>
</evidence>
<dbReference type="GO" id="GO:0003984">
    <property type="term" value="F:acetolactate synthase activity"/>
    <property type="evidence" value="ECO:0007669"/>
    <property type="project" value="TreeGrafter"/>
</dbReference>
<dbReference type="Pfam" id="PF02776">
    <property type="entry name" value="TPP_enzyme_N"/>
    <property type="match status" value="1"/>
</dbReference>
<dbReference type="SUPFAM" id="SSF52518">
    <property type="entry name" value="Thiamin diphosphate-binding fold (THDP-binding)"/>
    <property type="match status" value="2"/>
</dbReference>
<evidence type="ECO:0000256" key="3">
    <source>
        <dbReference type="SAM" id="MobiDB-lite"/>
    </source>
</evidence>
<dbReference type="Pfam" id="PF02775">
    <property type="entry name" value="TPP_enzyme_C"/>
    <property type="match status" value="1"/>
</dbReference>
<dbReference type="PANTHER" id="PTHR18968">
    <property type="entry name" value="THIAMINE PYROPHOSPHATE ENZYMES"/>
    <property type="match status" value="1"/>
</dbReference>
<feature type="region of interest" description="Disordered" evidence="3">
    <location>
        <begin position="317"/>
        <end position="340"/>
    </location>
</feature>
<reference evidence="6" key="1">
    <citation type="submission" date="2018-05" db="EMBL/GenBank/DDBJ databases">
        <authorList>
            <person name="Lanie J.A."/>
            <person name="Ng W.-L."/>
            <person name="Kazmierczak K.M."/>
            <person name="Andrzejewski T.M."/>
            <person name="Davidsen T.M."/>
            <person name="Wayne K.J."/>
            <person name="Tettelin H."/>
            <person name="Glass J.I."/>
            <person name="Rusch D."/>
            <person name="Podicherti R."/>
            <person name="Tsui H.-C.T."/>
            <person name="Winkler M.E."/>
        </authorList>
    </citation>
    <scope>NUCLEOTIDE SEQUENCE</scope>
    <source>
        <strain evidence="6">ZC4RG45</strain>
    </source>
</reference>